<comment type="caution">
    <text evidence="13">The sequence shown here is derived from an EMBL/GenBank/DDBJ whole genome shotgun (WGS) entry which is preliminary data.</text>
</comment>
<dbReference type="OrthoDB" id="9767721at2"/>
<evidence type="ECO:0000256" key="8">
    <source>
        <dbReference type="ARBA" id="ARBA00023306"/>
    </source>
</evidence>
<comment type="similarity">
    <text evidence="3">Belongs to the FKBP-type PPIase family. Tig subfamily.</text>
</comment>
<evidence type="ECO:0000256" key="5">
    <source>
        <dbReference type="ARBA" id="ARBA00023110"/>
    </source>
</evidence>
<keyword evidence="6" id="KW-0143">Chaperone</keyword>
<evidence type="ECO:0000313" key="14">
    <source>
        <dbReference type="Proteomes" id="UP000028525"/>
    </source>
</evidence>
<dbReference type="Proteomes" id="UP000028525">
    <property type="component" value="Unassembled WGS sequence"/>
</dbReference>
<feature type="domain" description="PPIase FKBP-type" evidence="12">
    <location>
        <begin position="104"/>
        <end position="184"/>
    </location>
</feature>
<keyword evidence="14" id="KW-1185">Reference proteome</keyword>
<dbReference type="GO" id="GO:0005737">
    <property type="term" value="C:cytoplasm"/>
    <property type="evidence" value="ECO:0007669"/>
    <property type="project" value="UniProtKB-SubCell"/>
</dbReference>
<dbReference type="Pfam" id="PF00254">
    <property type="entry name" value="FKBP_C"/>
    <property type="match status" value="1"/>
</dbReference>
<keyword evidence="4" id="KW-0132">Cell division</keyword>
<comment type="function">
    <text evidence="9">Involved in protein export. Acts as a chaperone by maintaining the newly synthesized protein in an open conformation. Functions as a peptidyl-prolyl cis-trans isomerase.</text>
</comment>
<organism evidence="13 14">
    <name type="scientific">Lacrimispora celerecrescens</name>
    <dbReference type="NCBI Taxonomy" id="29354"/>
    <lineage>
        <taxon>Bacteria</taxon>
        <taxon>Bacillati</taxon>
        <taxon>Bacillota</taxon>
        <taxon>Clostridia</taxon>
        <taxon>Lachnospirales</taxon>
        <taxon>Lachnospiraceae</taxon>
        <taxon>Lacrimispora</taxon>
    </lineage>
</organism>
<dbReference type="InterPro" id="IPR001179">
    <property type="entry name" value="PPIase_FKBP_dom"/>
</dbReference>
<dbReference type="Gene3D" id="3.10.50.40">
    <property type="match status" value="1"/>
</dbReference>
<dbReference type="PROSITE" id="PS50059">
    <property type="entry name" value="FKBP_PPIASE"/>
    <property type="match status" value="1"/>
</dbReference>
<evidence type="ECO:0000313" key="13">
    <source>
        <dbReference type="EMBL" id="KEZ90422.1"/>
    </source>
</evidence>
<keyword evidence="7 10" id="KW-0413">Isomerase</keyword>
<sequence length="364" mass="39785">MKKIFKVCMCGLVAATLISGCSKKPAEKPAETETEATESSAQETLAVEDLTGVDNGTITLGDYKGIEVTKDPVEVTDDEVNQAVQNDLSSNAKDVEVDRAVQKDDVVNIDYVGTKDGVAFDGGTAQGYDLTIGSGQFIEGFEDGLVGAKKGDKVSLNLTFPEGYQNADLAGKAVVFEVTVNTVKEKQIPELNDAFVQETTSFKTVDEYKEDKKQTLLTNKNDEADQKMKSDIYTAILNGSKVETKQEAIDANFNNIIARYTNQAAAYGMDFKTFVGAFTGMGEEDFKNIIKTQAEATVEQRLIVNAIAEKEGITITDEDRKEVAEQMGYENAEKMIETAGQFDVDDYIMNNKVMDFLTENAVIK</sequence>
<dbReference type="SUPFAM" id="SSF54534">
    <property type="entry name" value="FKBP-like"/>
    <property type="match status" value="1"/>
</dbReference>
<evidence type="ECO:0000256" key="6">
    <source>
        <dbReference type="ARBA" id="ARBA00023186"/>
    </source>
</evidence>
<comment type="catalytic activity">
    <reaction evidence="1 10">
        <text>[protein]-peptidylproline (omega=180) = [protein]-peptidylproline (omega=0)</text>
        <dbReference type="Rhea" id="RHEA:16237"/>
        <dbReference type="Rhea" id="RHEA-COMP:10747"/>
        <dbReference type="Rhea" id="RHEA-COMP:10748"/>
        <dbReference type="ChEBI" id="CHEBI:83833"/>
        <dbReference type="ChEBI" id="CHEBI:83834"/>
        <dbReference type="EC" id="5.2.1.8"/>
    </reaction>
</comment>
<dbReference type="FunFam" id="3.10.50.40:FF:000001">
    <property type="entry name" value="Trigger factor"/>
    <property type="match status" value="1"/>
</dbReference>
<evidence type="ECO:0000256" key="11">
    <source>
        <dbReference type="SAM" id="MobiDB-lite"/>
    </source>
</evidence>
<reference evidence="13 14" key="1">
    <citation type="submission" date="2014-07" db="EMBL/GenBank/DDBJ databases">
        <title>Draft genome of Clostridium celerecrescens 152B isolated from sediments associated with methane hydrate from Krishna Godavari basin.</title>
        <authorList>
            <person name="Honkalas V.S."/>
            <person name="Dabir A.P."/>
            <person name="Arora P."/>
            <person name="Dhakephalkar P.K."/>
        </authorList>
    </citation>
    <scope>NUCLEOTIDE SEQUENCE [LARGE SCALE GENOMIC DNA]</scope>
    <source>
        <strain evidence="13 14">152B</strain>
    </source>
</reference>
<dbReference type="EC" id="5.2.1.8" evidence="10"/>
<evidence type="ECO:0000259" key="12">
    <source>
        <dbReference type="PROSITE" id="PS50059"/>
    </source>
</evidence>
<dbReference type="PROSITE" id="PS51257">
    <property type="entry name" value="PROKAR_LIPOPROTEIN"/>
    <property type="match status" value="1"/>
</dbReference>
<evidence type="ECO:0000256" key="1">
    <source>
        <dbReference type="ARBA" id="ARBA00000971"/>
    </source>
</evidence>
<dbReference type="STRING" id="29354.IO98_08865"/>
<evidence type="ECO:0000256" key="10">
    <source>
        <dbReference type="PROSITE-ProRule" id="PRU00277"/>
    </source>
</evidence>
<dbReference type="GO" id="GO:0015031">
    <property type="term" value="P:protein transport"/>
    <property type="evidence" value="ECO:0007669"/>
    <property type="project" value="InterPro"/>
</dbReference>
<keyword evidence="5 10" id="KW-0697">Rotamase</keyword>
<comment type="subcellular location">
    <subcellularLocation>
        <location evidence="2">Cytoplasm</location>
    </subcellularLocation>
</comment>
<keyword evidence="8" id="KW-0131">Cell cycle</keyword>
<evidence type="ECO:0000256" key="2">
    <source>
        <dbReference type="ARBA" id="ARBA00004496"/>
    </source>
</evidence>
<dbReference type="InterPro" id="IPR037041">
    <property type="entry name" value="Trigger_fac_C_sf"/>
</dbReference>
<dbReference type="InterPro" id="IPR046357">
    <property type="entry name" value="PPIase_dom_sf"/>
</dbReference>
<dbReference type="RefSeq" id="WP_038280222.1">
    <property type="nucleotide sequence ID" value="NZ_JPME01000011.1"/>
</dbReference>
<dbReference type="NCBIfam" id="TIGR00115">
    <property type="entry name" value="tig"/>
    <property type="match status" value="1"/>
</dbReference>
<dbReference type="InterPro" id="IPR005215">
    <property type="entry name" value="Trig_fac"/>
</dbReference>
<name>A0A084JN88_9FIRM</name>
<dbReference type="InterPro" id="IPR027304">
    <property type="entry name" value="Trigger_fact/SurA_dom_sf"/>
</dbReference>
<protein>
    <recommendedName>
        <fullName evidence="10">peptidylprolyl isomerase</fullName>
        <ecNumber evidence="10">5.2.1.8</ecNumber>
    </recommendedName>
</protein>
<accession>A0A084JN88</accession>
<evidence type="ECO:0000256" key="3">
    <source>
        <dbReference type="ARBA" id="ARBA00005464"/>
    </source>
</evidence>
<evidence type="ECO:0000256" key="4">
    <source>
        <dbReference type="ARBA" id="ARBA00022618"/>
    </source>
</evidence>
<dbReference type="EMBL" id="JPME01000011">
    <property type="protein sequence ID" value="KEZ90422.1"/>
    <property type="molecule type" value="Genomic_DNA"/>
</dbReference>
<evidence type="ECO:0000256" key="7">
    <source>
        <dbReference type="ARBA" id="ARBA00023235"/>
    </source>
</evidence>
<dbReference type="GO" id="GO:0051301">
    <property type="term" value="P:cell division"/>
    <property type="evidence" value="ECO:0007669"/>
    <property type="project" value="UniProtKB-KW"/>
</dbReference>
<gene>
    <name evidence="13" type="ORF">IO98_08865</name>
</gene>
<dbReference type="SUPFAM" id="SSF109998">
    <property type="entry name" value="Triger factor/SurA peptide-binding domain-like"/>
    <property type="match status" value="1"/>
</dbReference>
<dbReference type="Gene3D" id="1.10.3120.10">
    <property type="entry name" value="Trigger factor, C-terminal domain"/>
    <property type="match status" value="1"/>
</dbReference>
<dbReference type="Pfam" id="PF05698">
    <property type="entry name" value="Trigger_C"/>
    <property type="match status" value="1"/>
</dbReference>
<dbReference type="GO" id="GO:0003755">
    <property type="term" value="F:peptidyl-prolyl cis-trans isomerase activity"/>
    <property type="evidence" value="ECO:0007669"/>
    <property type="project" value="UniProtKB-KW"/>
</dbReference>
<proteinExistence type="inferred from homology"/>
<dbReference type="AlphaFoldDB" id="A0A084JN88"/>
<dbReference type="InterPro" id="IPR008880">
    <property type="entry name" value="Trigger_fac_C"/>
</dbReference>
<evidence type="ECO:0000256" key="9">
    <source>
        <dbReference type="ARBA" id="ARBA00024849"/>
    </source>
</evidence>
<dbReference type="GO" id="GO:0006457">
    <property type="term" value="P:protein folding"/>
    <property type="evidence" value="ECO:0007669"/>
    <property type="project" value="InterPro"/>
</dbReference>
<feature type="region of interest" description="Disordered" evidence="11">
    <location>
        <begin position="23"/>
        <end position="42"/>
    </location>
</feature>